<dbReference type="Gene3D" id="3.50.50.60">
    <property type="entry name" value="FAD/NAD(P)-binding domain"/>
    <property type="match status" value="1"/>
</dbReference>
<name>A0A165EHH0_EXIGL</name>
<evidence type="ECO:0000256" key="4">
    <source>
        <dbReference type="ARBA" id="ARBA00022827"/>
    </source>
</evidence>
<gene>
    <name evidence="8" type="ORF">EXIGLDRAFT_724224</name>
</gene>
<dbReference type="SUPFAM" id="SSF51905">
    <property type="entry name" value="FAD/NAD(P)-binding domain"/>
    <property type="match status" value="1"/>
</dbReference>
<dbReference type="PANTHER" id="PTHR11552:SF147">
    <property type="entry name" value="CHOLINE DEHYDROGENASE, MITOCHONDRIAL"/>
    <property type="match status" value="1"/>
</dbReference>
<dbReference type="Proteomes" id="UP000077266">
    <property type="component" value="Unassembled WGS sequence"/>
</dbReference>
<dbReference type="AlphaFoldDB" id="A0A165EHH0"/>
<dbReference type="SUPFAM" id="SSF54373">
    <property type="entry name" value="FAD-linked reductases, C-terminal domain"/>
    <property type="match status" value="1"/>
</dbReference>
<dbReference type="GO" id="GO:0050660">
    <property type="term" value="F:flavin adenine dinucleotide binding"/>
    <property type="evidence" value="ECO:0007669"/>
    <property type="project" value="InterPro"/>
</dbReference>
<evidence type="ECO:0000313" key="8">
    <source>
        <dbReference type="EMBL" id="KZV86943.1"/>
    </source>
</evidence>
<reference evidence="8 9" key="1">
    <citation type="journal article" date="2016" name="Mol. Biol. Evol.">
        <title>Comparative Genomics of Early-Diverging Mushroom-Forming Fungi Provides Insights into the Origins of Lignocellulose Decay Capabilities.</title>
        <authorList>
            <person name="Nagy L.G."/>
            <person name="Riley R."/>
            <person name="Tritt A."/>
            <person name="Adam C."/>
            <person name="Daum C."/>
            <person name="Floudas D."/>
            <person name="Sun H."/>
            <person name="Yadav J.S."/>
            <person name="Pangilinan J."/>
            <person name="Larsson K.H."/>
            <person name="Matsuura K."/>
            <person name="Barry K."/>
            <person name="Labutti K."/>
            <person name="Kuo R."/>
            <person name="Ohm R.A."/>
            <person name="Bhattacharya S.S."/>
            <person name="Shirouzu T."/>
            <person name="Yoshinaga Y."/>
            <person name="Martin F.M."/>
            <person name="Grigoriev I.V."/>
            <person name="Hibbett D.S."/>
        </authorList>
    </citation>
    <scope>NUCLEOTIDE SEQUENCE [LARGE SCALE GENOMIC DNA]</scope>
    <source>
        <strain evidence="8 9">HHB12029</strain>
    </source>
</reference>
<proteinExistence type="inferred from homology"/>
<evidence type="ECO:0000256" key="1">
    <source>
        <dbReference type="ARBA" id="ARBA00001974"/>
    </source>
</evidence>
<accession>A0A165EHH0</accession>
<evidence type="ECO:0000313" key="9">
    <source>
        <dbReference type="Proteomes" id="UP000077266"/>
    </source>
</evidence>
<feature type="domain" description="Glucose-methanol-choline oxidoreductase N-terminal" evidence="6">
    <location>
        <begin position="15"/>
        <end position="323"/>
    </location>
</feature>
<dbReference type="OrthoDB" id="269227at2759"/>
<dbReference type="STRING" id="1314781.A0A165EHH0"/>
<dbReference type="Gene3D" id="3.30.560.10">
    <property type="entry name" value="Glucose Oxidase, domain 3"/>
    <property type="match status" value="1"/>
</dbReference>
<feature type="domain" description="Glucose-methanol-choline oxidoreductase C-terminal" evidence="7">
    <location>
        <begin position="405"/>
        <end position="526"/>
    </location>
</feature>
<evidence type="ECO:0000259" key="7">
    <source>
        <dbReference type="Pfam" id="PF05199"/>
    </source>
</evidence>
<keyword evidence="4 5" id="KW-0274">FAD</keyword>
<organism evidence="8 9">
    <name type="scientific">Exidia glandulosa HHB12029</name>
    <dbReference type="NCBI Taxonomy" id="1314781"/>
    <lineage>
        <taxon>Eukaryota</taxon>
        <taxon>Fungi</taxon>
        <taxon>Dikarya</taxon>
        <taxon>Basidiomycota</taxon>
        <taxon>Agaricomycotina</taxon>
        <taxon>Agaricomycetes</taxon>
        <taxon>Auriculariales</taxon>
        <taxon>Exidiaceae</taxon>
        <taxon>Exidia</taxon>
    </lineage>
</organism>
<dbReference type="EMBL" id="KV426140">
    <property type="protein sequence ID" value="KZV86943.1"/>
    <property type="molecule type" value="Genomic_DNA"/>
</dbReference>
<dbReference type="PIRSF" id="PIRSF000137">
    <property type="entry name" value="Alcohol_oxidase"/>
    <property type="match status" value="1"/>
</dbReference>
<dbReference type="InterPro" id="IPR007867">
    <property type="entry name" value="GMC_OxRtase_C"/>
</dbReference>
<keyword evidence="9" id="KW-1185">Reference proteome</keyword>
<evidence type="ECO:0000259" key="6">
    <source>
        <dbReference type="Pfam" id="PF00732"/>
    </source>
</evidence>
<sequence length="547" mass="59705">MPIYETTDSLPSLTYDFIVVGAGAAGSVLAHRLSEDANVTVLLLEAGPTYKEQPDLAIPSFCRIASPFTQWDWKYMSTEQKGLNRRVVPLPRGRVVGGSTAINFMIYMQGSDDWNRLARETGDDGWSWNKIRPYMKKNEKLIIPVDEPNPSGEIEPVELRRIGINYSQPCDERLLRASDEVRGGFAYSPSTSVNSGHPHGLTFWPTSIRDGTRSSAASAYLTPEVLARPNLHVLVNAHVARVVPDVAPDGRISCKTVEYFLEGQQNHLLRANAQKELILSAGAFATPAILMRSGFGNKEQLASIGIQHVKDVPELGKRMIDHPWLGITLTVDDKATADDGPLSAPVGNLFAQVRLPEDSFAIKKYGDTSAGKSTPNYFAAFCNGFFGPPRESGNYLTVVISLLTPISRGSLTITSADPLAAPVIDCGYLTEEHDAAIYRTAIRDVAQVLRAEAWKGYVLGSTLDSINLDDDAALDAYIRNGAMSLYHNVATARMDTTSEGPGVVDRKLRVKDVDGLRIVDASVLAPVYVAAERAADLIKSRWALNEM</sequence>
<dbReference type="InterPro" id="IPR000172">
    <property type="entry name" value="GMC_OxRdtase_N"/>
</dbReference>
<dbReference type="PANTHER" id="PTHR11552">
    <property type="entry name" value="GLUCOSE-METHANOL-CHOLINE GMC OXIDOREDUCTASE"/>
    <property type="match status" value="1"/>
</dbReference>
<comment type="cofactor">
    <cofactor evidence="1 5">
        <name>FAD</name>
        <dbReference type="ChEBI" id="CHEBI:57692"/>
    </cofactor>
</comment>
<dbReference type="InterPro" id="IPR012132">
    <property type="entry name" value="GMC_OxRdtase"/>
</dbReference>
<feature type="binding site" evidence="5">
    <location>
        <position position="95"/>
    </location>
    <ligand>
        <name>FAD</name>
        <dbReference type="ChEBI" id="CHEBI:57692"/>
    </ligand>
</feature>
<keyword evidence="3" id="KW-0285">Flavoprotein</keyword>
<evidence type="ECO:0000256" key="2">
    <source>
        <dbReference type="ARBA" id="ARBA00010790"/>
    </source>
</evidence>
<comment type="similarity">
    <text evidence="2">Belongs to the GMC oxidoreductase family.</text>
</comment>
<evidence type="ECO:0000256" key="3">
    <source>
        <dbReference type="ARBA" id="ARBA00022630"/>
    </source>
</evidence>
<dbReference type="GO" id="GO:0016614">
    <property type="term" value="F:oxidoreductase activity, acting on CH-OH group of donors"/>
    <property type="evidence" value="ECO:0007669"/>
    <property type="project" value="InterPro"/>
</dbReference>
<feature type="binding site" evidence="5">
    <location>
        <position position="239"/>
    </location>
    <ligand>
        <name>FAD</name>
        <dbReference type="ChEBI" id="CHEBI:57692"/>
    </ligand>
</feature>
<dbReference type="InParanoid" id="A0A165EHH0"/>
<protein>
    <submittedName>
        <fullName evidence="8">Pyranose dehydrogenase</fullName>
    </submittedName>
</protein>
<evidence type="ECO:0000256" key="5">
    <source>
        <dbReference type="PIRSR" id="PIRSR000137-2"/>
    </source>
</evidence>
<dbReference type="Pfam" id="PF05199">
    <property type="entry name" value="GMC_oxred_C"/>
    <property type="match status" value="1"/>
</dbReference>
<dbReference type="Pfam" id="PF00732">
    <property type="entry name" value="GMC_oxred_N"/>
    <property type="match status" value="1"/>
</dbReference>
<dbReference type="InterPro" id="IPR036188">
    <property type="entry name" value="FAD/NAD-bd_sf"/>
</dbReference>